<dbReference type="GO" id="GO:0004644">
    <property type="term" value="F:phosphoribosylglycinamide formyltransferase activity"/>
    <property type="evidence" value="ECO:0007669"/>
    <property type="project" value="UniProtKB-EC"/>
</dbReference>
<dbReference type="EC" id="2.1.2.2" evidence="2"/>
<dbReference type="PANTHER" id="PTHR43369">
    <property type="entry name" value="PHOSPHORIBOSYLGLYCINAMIDE FORMYLTRANSFERASE"/>
    <property type="match status" value="1"/>
</dbReference>
<dbReference type="InterPro" id="IPR036477">
    <property type="entry name" value="Formyl_transf_N_sf"/>
</dbReference>
<dbReference type="GO" id="GO:0005829">
    <property type="term" value="C:cytosol"/>
    <property type="evidence" value="ECO:0007669"/>
    <property type="project" value="TreeGrafter"/>
</dbReference>
<evidence type="ECO:0000256" key="5">
    <source>
        <dbReference type="ARBA" id="ARBA00038440"/>
    </source>
</evidence>
<feature type="domain" description="Formyl transferase N-terminal" evidence="9">
    <location>
        <begin position="3"/>
        <end position="183"/>
    </location>
</feature>
<comment type="caution">
    <text evidence="10">The sequence shown here is derived from an EMBL/GenBank/DDBJ whole genome shotgun (WGS) entry which is preliminary data.</text>
</comment>
<keyword evidence="4" id="KW-0658">Purine biosynthesis</keyword>
<dbReference type="InterPro" id="IPR001555">
    <property type="entry name" value="GART_AS"/>
</dbReference>
<evidence type="ECO:0000256" key="4">
    <source>
        <dbReference type="ARBA" id="ARBA00022755"/>
    </source>
</evidence>
<protein>
    <recommendedName>
        <fullName evidence="2">phosphoribosylglycinamide formyltransferase 1</fullName>
        <ecNumber evidence="2">2.1.2.2</ecNumber>
    </recommendedName>
    <alternativeName>
        <fullName evidence="7">5'-phosphoribosylglycinamide transformylase</fullName>
    </alternativeName>
    <alternativeName>
        <fullName evidence="6">GAR transformylase</fullName>
    </alternativeName>
</protein>
<dbReference type="PANTHER" id="PTHR43369:SF2">
    <property type="entry name" value="PHOSPHORIBOSYLGLYCINAMIDE FORMYLTRANSFERASE"/>
    <property type="match status" value="1"/>
</dbReference>
<proteinExistence type="inferred from homology"/>
<dbReference type="InterPro" id="IPR004607">
    <property type="entry name" value="GART"/>
</dbReference>
<keyword evidence="3" id="KW-0808">Transferase</keyword>
<dbReference type="PROSITE" id="PS00373">
    <property type="entry name" value="GART"/>
    <property type="match status" value="1"/>
</dbReference>
<evidence type="ECO:0000256" key="6">
    <source>
        <dbReference type="ARBA" id="ARBA00041324"/>
    </source>
</evidence>
<sequence>MKKRIAVFASGFGSNLQALIDYNNKHGLNGDIVLVFSNNKDAFALVRAKKNSIKAVFMDPTRYSSREKYDSKIIEMLEEEKIDLVVLAGYMLLLSQEFVHRFKNKILNIHPALLPSFKGTHGIKDAYRYGVKVTGVTVHFVDEDLDRGPIILQEAFPINPDDSVEELEEKIHKVEHKIYPEAVKYFCEDRLEIDGRRVKILNRK</sequence>
<comment type="similarity">
    <text evidence="5">Belongs to the GART family.</text>
</comment>
<reference evidence="10" key="1">
    <citation type="journal article" date="2014" name="Front. Microbiol.">
        <title>High frequency of phylogenetically diverse reductive dehalogenase-homologous genes in deep subseafloor sedimentary metagenomes.</title>
        <authorList>
            <person name="Kawai M."/>
            <person name="Futagami T."/>
            <person name="Toyoda A."/>
            <person name="Takaki Y."/>
            <person name="Nishi S."/>
            <person name="Hori S."/>
            <person name="Arai W."/>
            <person name="Tsubouchi T."/>
            <person name="Morono Y."/>
            <person name="Uchiyama I."/>
            <person name="Ito T."/>
            <person name="Fujiyama A."/>
            <person name="Inagaki F."/>
            <person name="Takami H."/>
        </authorList>
    </citation>
    <scope>NUCLEOTIDE SEQUENCE</scope>
    <source>
        <strain evidence="10">Expedition CK06-06</strain>
    </source>
</reference>
<dbReference type="FunFam" id="3.40.50.170:FF:000007">
    <property type="entry name" value="Phosphoribosylglycinamide formyltransferase"/>
    <property type="match status" value="1"/>
</dbReference>
<gene>
    <name evidence="10" type="ORF">S01H4_00780</name>
</gene>
<dbReference type="Gene3D" id="3.40.50.170">
    <property type="entry name" value="Formyl transferase, N-terminal domain"/>
    <property type="match status" value="1"/>
</dbReference>
<dbReference type="NCBIfam" id="TIGR00639">
    <property type="entry name" value="PurN"/>
    <property type="match status" value="1"/>
</dbReference>
<dbReference type="UniPathway" id="UPA00074">
    <property type="reaction ID" value="UER00126"/>
</dbReference>
<dbReference type="Pfam" id="PF00551">
    <property type="entry name" value="Formyl_trans_N"/>
    <property type="match status" value="1"/>
</dbReference>
<name>X1A4A8_9ZZZZ</name>
<evidence type="ECO:0000313" key="10">
    <source>
        <dbReference type="EMBL" id="GAG64977.1"/>
    </source>
</evidence>
<evidence type="ECO:0000259" key="9">
    <source>
        <dbReference type="Pfam" id="PF00551"/>
    </source>
</evidence>
<evidence type="ECO:0000256" key="7">
    <source>
        <dbReference type="ARBA" id="ARBA00041682"/>
    </source>
</evidence>
<evidence type="ECO:0000256" key="8">
    <source>
        <dbReference type="ARBA" id="ARBA00047664"/>
    </source>
</evidence>
<evidence type="ECO:0000256" key="3">
    <source>
        <dbReference type="ARBA" id="ARBA00022679"/>
    </source>
</evidence>
<evidence type="ECO:0000256" key="1">
    <source>
        <dbReference type="ARBA" id="ARBA00005054"/>
    </source>
</evidence>
<dbReference type="GO" id="GO:0006189">
    <property type="term" value="P:'de novo' IMP biosynthetic process"/>
    <property type="evidence" value="ECO:0007669"/>
    <property type="project" value="UniProtKB-UniPathway"/>
</dbReference>
<dbReference type="AlphaFoldDB" id="X1A4A8"/>
<dbReference type="InterPro" id="IPR002376">
    <property type="entry name" value="Formyl_transf_N"/>
</dbReference>
<dbReference type="HAMAP" id="MF_01930">
    <property type="entry name" value="PurN"/>
    <property type="match status" value="1"/>
</dbReference>
<dbReference type="CDD" id="cd08645">
    <property type="entry name" value="FMT_core_GART"/>
    <property type="match status" value="1"/>
</dbReference>
<organism evidence="10">
    <name type="scientific">marine sediment metagenome</name>
    <dbReference type="NCBI Taxonomy" id="412755"/>
    <lineage>
        <taxon>unclassified sequences</taxon>
        <taxon>metagenomes</taxon>
        <taxon>ecological metagenomes</taxon>
    </lineage>
</organism>
<evidence type="ECO:0000256" key="2">
    <source>
        <dbReference type="ARBA" id="ARBA00012254"/>
    </source>
</evidence>
<comment type="pathway">
    <text evidence="1">Purine metabolism; IMP biosynthesis via de novo pathway; N(2)-formyl-N(1)-(5-phospho-D-ribosyl)glycinamide from N(1)-(5-phospho-D-ribosyl)glycinamide (10-formyl THF route): step 1/1.</text>
</comment>
<dbReference type="EMBL" id="BART01000119">
    <property type="protein sequence ID" value="GAG64977.1"/>
    <property type="molecule type" value="Genomic_DNA"/>
</dbReference>
<dbReference type="SUPFAM" id="SSF53328">
    <property type="entry name" value="Formyltransferase"/>
    <property type="match status" value="1"/>
</dbReference>
<accession>X1A4A8</accession>
<comment type="catalytic activity">
    <reaction evidence="8">
        <text>N(1)-(5-phospho-beta-D-ribosyl)glycinamide + (6R)-10-formyltetrahydrofolate = N(2)-formyl-N(1)-(5-phospho-beta-D-ribosyl)glycinamide + (6S)-5,6,7,8-tetrahydrofolate + H(+)</text>
        <dbReference type="Rhea" id="RHEA:15053"/>
        <dbReference type="ChEBI" id="CHEBI:15378"/>
        <dbReference type="ChEBI" id="CHEBI:57453"/>
        <dbReference type="ChEBI" id="CHEBI:143788"/>
        <dbReference type="ChEBI" id="CHEBI:147286"/>
        <dbReference type="ChEBI" id="CHEBI:195366"/>
        <dbReference type="EC" id="2.1.2.2"/>
    </reaction>
</comment>